<accession>A0A9D6AAX6</accession>
<comment type="similarity">
    <text evidence="1">Belongs to the N(4)/N(6)-methyltransferase family.</text>
</comment>
<dbReference type="GO" id="GO:0009007">
    <property type="term" value="F:site-specific DNA-methyltransferase (adenine-specific) activity"/>
    <property type="evidence" value="ECO:0007669"/>
    <property type="project" value="UniProtKB-EC"/>
</dbReference>
<feature type="domain" description="DNA methylase adenine-specific" evidence="8">
    <location>
        <begin position="127"/>
        <end position="409"/>
    </location>
</feature>
<dbReference type="InterPro" id="IPR003356">
    <property type="entry name" value="DNA_methylase_A-5"/>
</dbReference>
<dbReference type="Pfam" id="PF12161">
    <property type="entry name" value="HsdM_N"/>
    <property type="match status" value="1"/>
</dbReference>
<dbReference type="SUPFAM" id="SSF53335">
    <property type="entry name" value="S-adenosyl-L-methionine-dependent methyltransferases"/>
    <property type="match status" value="1"/>
</dbReference>
<name>A0A9D6AAX6_9BACT</name>
<dbReference type="PANTHER" id="PTHR42933:SF4">
    <property type="entry name" value="TYPE I RESTRICTION ENZYME ECOKI METHYLASE SUBUNIT"/>
    <property type="match status" value="1"/>
</dbReference>
<keyword evidence="5" id="KW-0949">S-adenosyl-L-methionine</keyword>
<evidence type="ECO:0000256" key="7">
    <source>
        <dbReference type="ARBA" id="ARBA00047942"/>
    </source>
</evidence>
<dbReference type="InterPro" id="IPR002052">
    <property type="entry name" value="DNA_methylase_N6_adenine_CS"/>
</dbReference>
<evidence type="ECO:0000256" key="3">
    <source>
        <dbReference type="ARBA" id="ARBA00022603"/>
    </source>
</evidence>
<dbReference type="Pfam" id="PF02384">
    <property type="entry name" value="N6_Mtase"/>
    <property type="match status" value="1"/>
</dbReference>
<dbReference type="AlphaFoldDB" id="A0A9D6AAX6"/>
<evidence type="ECO:0000256" key="2">
    <source>
        <dbReference type="ARBA" id="ARBA00011900"/>
    </source>
</evidence>
<keyword evidence="6" id="KW-0680">Restriction system</keyword>
<dbReference type="EMBL" id="JABZTM010000044">
    <property type="protein sequence ID" value="MBF1446777.1"/>
    <property type="molecule type" value="Genomic_DNA"/>
</dbReference>
<evidence type="ECO:0000256" key="6">
    <source>
        <dbReference type="ARBA" id="ARBA00022747"/>
    </source>
</evidence>
<reference evidence="10" key="1">
    <citation type="submission" date="2020-04" db="EMBL/GenBank/DDBJ databases">
        <title>Deep metagenomics examines the oral microbiome during advanced dental caries in children, revealing novel taxa and co-occurrences with host molecules.</title>
        <authorList>
            <person name="Baker J.L."/>
            <person name="Morton J.T."/>
            <person name="Dinis M."/>
            <person name="Alvarez R."/>
            <person name="Tran N.C."/>
            <person name="Knight R."/>
            <person name="Edlund A."/>
        </authorList>
    </citation>
    <scope>NUCLEOTIDE SEQUENCE</scope>
    <source>
        <strain evidence="10">JCVI_32_bin.50</strain>
    </source>
</reference>
<evidence type="ECO:0000256" key="4">
    <source>
        <dbReference type="ARBA" id="ARBA00022679"/>
    </source>
</evidence>
<dbReference type="GO" id="GO:0009307">
    <property type="term" value="P:DNA restriction-modification system"/>
    <property type="evidence" value="ECO:0007669"/>
    <property type="project" value="UniProtKB-KW"/>
</dbReference>
<evidence type="ECO:0000313" key="11">
    <source>
        <dbReference type="Proteomes" id="UP000787419"/>
    </source>
</evidence>
<dbReference type="EC" id="2.1.1.72" evidence="2"/>
<evidence type="ECO:0000259" key="8">
    <source>
        <dbReference type="Pfam" id="PF02384"/>
    </source>
</evidence>
<dbReference type="Gene3D" id="3.40.50.150">
    <property type="entry name" value="Vaccinia Virus protein VP39"/>
    <property type="match status" value="1"/>
</dbReference>
<evidence type="ECO:0000259" key="9">
    <source>
        <dbReference type="Pfam" id="PF12161"/>
    </source>
</evidence>
<protein>
    <recommendedName>
        <fullName evidence="2">site-specific DNA-methyltransferase (adenine-specific)</fullName>
        <ecNumber evidence="2">2.1.1.72</ecNumber>
    </recommendedName>
</protein>
<keyword evidence="3 10" id="KW-0489">Methyltransferase</keyword>
<comment type="catalytic activity">
    <reaction evidence="7">
        <text>a 2'-deoxyadenosine in DNA + S-adenosyl-L-methionine = an N(6)-methyl-2'-deoxyadenosine in DNA + S-adenosyl-L-homocysteine + H(+)</text>
        <dbReference type="Rhea" id="RHEA:15197"/>
        <dbReference type="Rhea" id="RHEA-COMP:12418"/>
        <dbReference type="Rhea" id="RHEA-COMP:12419"/>
        <dbReference type="ChEBI" id="CHEBI:15378"/>
        <dbReference type="ChEBI" id="CHEBI:57856"/>
        <dbReference type="ChEBI" id="CHEBI:59789"/>
        <dbReference type="ChEBI" id="CHEBI:90615"/>
        <dbReference type="ChEBI" id="CHEBI:90616"/>
        <dbReference type="EC" id="2.1.1.72"/>
    </reaction>
</comment>
<dbReference type="InterPro" id="IPR022749">
    <property type="entry name" value="D12N6_MeTrfase_N"/>
</dbReference>
<dbReference type="PANTHER" id="PTHR42933">
    <property type="entry name" value="SLR6095 PROTEIN"/>
    <property type="match status" value="1"/>
</dbReference>
<dbReference type="Gene3D" id="1.20.1260.30">
    <property type="match status" value="1"/>
</dbReference>
<feature type="domain" description="N6 adenine-specific DNA methyltransferase N-terminal" evidence="9">
    <location>
        <begin position="11"/>
        <end position="117"/>
    </location>
</feature>
<comment type="caution">
    <text evidence="10">The sequence shown here is derived from an EMBL/GenBank/DDBJ whole genome shotgun (WGS) entry which is preliminary data.</text>
</comment>
<organism evidence="10 11">
    <name type="scientific">Prevotella nigrescens</name>
    <dbReference type="NCBI Taxonomy" id="28133"/>
    <lineage>
        <taxon>Bacteria</taxon>
        <taxon>Pseudomonadati</taxon>
        <taxon>Bacteroidota</taxon>
        <taxon>Bacteroidia</taxon>
        <taxon>Bacteroidales</taxon>
        <taxon>Prevotellaceae</taxon>
        <taxon>Prevotella</taxon>
    </lineage>
</organism>
<evidence type="ECO:0000256" key="5">
    <source>
        <dbReference type="ARBA" id="ARBA00022691"/>
    </source>
</evidence>
<dbReference type="InterPro" id="IPR051537">
    <property type="entry name" value="DNA_Adenine_Mtase"/>
</dbReference>
<dbReference type="RefSeq" id="WP_278489917.1">
    <property type="nucleotide sequence ID" value="NZ_JABZTM010000044.1"/>
</dbReference>
<dbReference type="PROSITE" id="PS00092">
    <property type="entry name" value="N6_MTASE"/>
    <property type="match status" value="1"/>
</dbReference>
<dbReference type="Proteomes" id="UP000787419">
    <property type="component" value="Unassembled WGS sequence"/>
</dbReference>
<proteinExistence type="inferred from homology"/>
<dbReference type="PRINTS" id="PR00507">
    <property type="entry name" value="N12N6MTFRASE"/>
</dbReference>
<dbReference type="InterPro" id="IPR038333">
    <property type="entry name" value="T1MK-like_N_sf"/>
</dbReference>
<dbReference type="GO" id="GO:0008170">
    <property type="term" value="F:N-methyltransferase activity"/>
    <property type="evidence" value="ECO:0007669"/>
    <property type="project" value="InterPro"/>
</dbReference>
<dbReference type="GO" id="GO:0003677">
    <property type="term" value="F:DNA binding"/>
    <property type="evidence" value="ECO:0007669"/>
    <property type="project" value="InterPro"/>
</dbReference>
<gene>
    <name evidence="10" type="ORF">HXN55_05250</name>
</gene>
<evidence type="ECO:0000313" key="10">
    <source>
        <dbReference type="EMBL" id="MBF1446777.1"/>
    </source>
</evidence>
<sequence>MATNISTEQALTKKVWNLATTLSGQGVGYTDYVTQLTYLLFLKMDAENEKLFEETSSIPEGYRWSNLIELDGLDLIEQYEKTLKILSEQDNLIGTIFTKAQNKIDKPVYLKKVISMIDEEQWLVMDGDVKGTIYEGILEKNGQDKKSGAGQYFTPRPLIQAIVDCVQPKIGETVCDPACGTGGFLLAAYDCMKQQSQDKDKRDFLNNKALHGVDNTPLVVTLASMNLYLHGIGTDRSPIACEDSLEKEPDTLVDVILANPPFGTRPAGSVDINRPDFYVETKNNQLNFLQHIMLMLKAGGRAAVVLPDNVLFESGAGETIRKKLLSDFNLHTILRLPTGIFYAQGVKANVLFFVKGQSTKNIWFYDYRTDVKHTLATNKLQRHHLDDFVVCYTANPRVETYNKDTARDGRWRKYAIEDIIARDKTSLDITWIKAGGEEEQFTLDELMTNITTQASNISKAVAELQKLMDGIKE</sequence>
<dbReference type="InterPro" id="IPR029063">
    <property type="entry name" value="SAM-dependent_MTases_sf"/>
</dbReference>
<keyword evidence="4" id="KW-0808">Transferase</keyword>
<evidence type="ECO:0000256" key="1">
    <source>
        <dbReference type="ARBA" id="ARBA00006594"/>
    </source>
</evidence>
<dbReference type="GO" id="GO:0032259">
    <property type="term" value="P:methylation"/>
    <property type="evidence" value="ECO:0007669"/>
    <property type="project" value="UniProtKB-KW"/>
</dbReference>